<dbReference type="AlphaFoldDB" id="A0A5A7R234"/>
<dbReference type="InterPro" id="IPR010264">
    <property type="entry name" value="Self-incomp_S1"/>
</dbReference>
<organism evidence="7 8">
    <name type="scientific">Striga asiatica</name>
    <name type="common">Asiatic witchweed</name>
    <name type="synonym">Buchnera asiatica</name>
    <dbReference type="NCBI Taxonomy" id="4170"/>
    <lineage>
        <taxon>Eukaryota</taxon>
        <taxon>Viridiplantae</taxon>
        <taxon>Streptophyta</taxon>
        <taxon>Embryophyta</taxon>
        <taxon>Tracheophyta</taxon>
        <taxon>Spermatophyta</taxon>
        <taxon>Magnoliopsida</taxon>
        <taxon>eudicotyledons</taxon>
        <taxon>Gunneridae</taxon>
        <taxon>Pentapetalae</taxon>
        <taxon>asterids</taxon>
        <taxon>lamiids</taxon>
        <taxon>Lamiales</taxon>
        <taxon>Orobanchaceae</taxon>
        <taxon>Buchnereae</taxon>
        <taxon>Striga</taxon>
    </lineage>
</organism>
<dbReference type="OrthoDB" id="1900999at2759"/>
<dbReference type="GO" id="GO:0005576">
    <property type="term" value="C:extracellular region"/>
    <property type="evidence" value="ECO:0007669"/>
    <property type="project" value="UniProtKB-SubCell"/>
</dbReference>
<feature type="chain" id="PRO_5025094427" description="S-protein homolog" evidence="6">
    <location>
        <begin position="23"/>
        <end position="238"/>
    </location>
</feature>
<dbReference type="Pfam" id="PF05938">
    <property type="entry name" value="Self-incomp_S1"/>
    <property type="match status" value="2"/>
</dbReference>
<keyword evidence="4 6" id="KW-0964">Secreted</keyword>
<sequence length="238" mass="28482">MTTKHLLTCLILYAYLFQFGSSCFWFTRVQVNIDNDINTPSTPLLVHCMSKDDDLGTHTLNYEQGFRIVFCLKPFSTLFHCRFQWGDKGKSFDAYKASWWYGKPCYDHYCYWVAKTDGIYLSSKKRFDWDCFWFTRVQIDIYNDINTPSTPLLVHCMSKDDDLGTHTLNYKQEFRIVFCLKPFSTLFHCRFQWGDKGKSFDAYKASWWYGKPCIDHHCYWVAETDGIYLSFKKRFDWE</sequence>
<name>A0A5A7R234_STRAF</name>
<evidence type="ECO:0000256" key="3">
    <source>
        <dbReference type="ARBA" id="ARBA00022471"/>
    </source>
</evidence>
<dbReference type="EMBL" id="BKCP01009682">
    <property type="protein sequence ID" value="GER51448.1"/>
    <property type="molecule type" value="Genomic_DNA"/>
</dbReference>
<comment type="subcellular location">
    <subcellularLocation>
        <location evidence="1 6">Secreted</location>
    </subcellularLocation>
</comment>
<proteinExistence type="inferred from homology"/>
<protein>
    <recommendedName>
        <fullName evidence="6">S-protein homolog</fullName>
    </recommendedName>
</protein>
<evidence type="ECO:0000256" key="1">
    <source>
        <dbReference type="ARBA" id="ARBA00004613"/>
    </source>
</evidence>
<accession>A0A5A7R234</accession>
<dbReference type="GO" id="GO:0060320">
    <property type="term" value="P:rejection of self pollen"/>
    <property type="evidence" value="ECO:0007669"/>
    <property type="project" value="UniProtKB-KW"/>
</dbReference>
<comment type="similarity">
    <text evidence="2 6">Belongs to the plant self-incompatibility (S1) protein family.</text>
</comment>
<dbReference type="Proteomes" id="UP000325081">
    <property type="component" value="Unassembled WGS sequence"/>
</dbReference>
<reference evidence="8" key="1">
    <citation type="journal article" date="2019" name="Curr. Biol.">
        <title>Genome Sequence of Striga asiatica Provides Insight into the Evolution of Plant Parasitism.</title>
        <authorList>
            <person name="Yoshida S."/>
            <person name="Kim S."/>
            <person name="Wafula E.K."/>
            <person name="Tanskanen J."/>
            <person name="Kim Y.M."/>
            <person name="Honaas L."/>
            <person name="Yang Z."/>
            <person name="Spallek T."/>
            <person name="Conn C.E."/>
            <person name="Ichihashi Y."/>
            <person name="Cheong K."/>
            <person name="Cui S."/>
            <person name="Der J.P."/>
            <person name="Gundlach H."/>
            <person name="Jiao Y."/>
            <person name="Hori C."/>
            <person name="Ishida J.K."/>
            <person name="Kasahara H."/>
            <person name="Kiba T."/>
            <person name="Kim M.S."/>
            <person name="Koo N."/>
            <person name="Laohavisit A."/>
            <person name="Lee Y.H."/>
            <person name="Lumba S."/>
            <person name="McCourt P."/>
            <person name="Mortimer J.C."/>
            <person name="Mutuku J.M."/>
            <person name="Nomura T."/>
            <person name="Sasaki-Sekimoto Y."/>
            <person name="Seto Y."/>
            <person name="Wang Y."/>
            <person name="Wakatake T."/>
            <person name="Sakakibara H."/>
            <person name="Demura T."/>
            <person name="Yamaguchi S."/>
            <person name="Yoneyama K."/>
            <person name="Manabe R.I."/>
            <person name="Nelson D.C."/>
            <person name="Schulman A.H."/>
            <person name="Timko M.P."/>
            <person name="dePamphilis C.W."/>
            <person name="Choi D."/>
            <person name="Shirasu K."/>
        </authorList>
    </citation>
    <scope>NUCLEOTIDE SEQUENCE [LARGE SCALE GENOMIC DNA]</scope>
    <source>
        <strain evidence="8">cv. UVA1</strain>
    </source>
</reference>
<gene>
    <name evidence="7" type="ORF">STAS_28839</name>
</gene>
<dbReference type="PROSITE" id="PS51257">
    <property type="entry name" value="PROKAR_LIPOPROTEIN"/>
    <property type="match status" value="1"/>
</dbReference>
<evidence type="ECO:0000313" key="8">
    <source>
        <dbReference type="Proteomes" id="UP000325081"/>
    </source>
</evidence>
<evidence type="ECO:0000313" key="7">
    <source>
        <dbReference type="EMBL" id="GER51448.1"/>
    </source>
</evidence>
<evidence type="ECO:0000256" key="4">
    <source>
        <dbReference type="ARBA" id="ARBA00022525"/>
    </source>
</evidence>
<dbReference type="PANTHER" id="PTHR31232:SF164">
    <property type="entry name" value="S-PROTEIN HOMOLOG"/>
    <property type="match status" value="1"/>
</dbReference>
<feature type="signal peptide" evidence="6">
    <location>
        <begin position="1"/>
        <end position="22"/>
    </location>
</feature>
<evidence type="ECO:0000256" key="5">
    <source>
        <dbReference type="ARBA" id="ARBA00022729"/>
    </source>
</evidence>
<evidence type="ECO:0000256" key="6">
    <source>
        <dbReference type="RuleBase" id="RU367044"/>
    </source>
</evidence>
<keyword evidence="8" id="KW-1185">Reference proteome</keyword>
<comment type="caution">
    <text evidence="7">The sequence shown here is derived from an EMBL/GenBank/DDBJ whole genome shotgun (WGS) entry which is preliminary data.</text>
</comment>
<dbReference type="PANTHER" id="PTHR31232">
    <property type="match status" value="1"/>
</dbReference>
<evidence type="ECO:0000256" key="2">
    <source>
        <dbReference type="ARBA" id="ARBA00005581"/>
    </source>
</evidence>
<keyword evidence="5 6" id="KW-0732">Signal</keyword>
<keyword evidence="3 6" id="KW-0713">Self-incompatibility</keyword>